<dbReference type="InterPro" id="IPR029063">
    <property type="entry name" value="SAM-dependent_MTases_sf"/>
</dbReference>
<keyword evidence="1" id="KW-0808">Transferase</keyword>
<evidence type="ECO:0000313" key="1">
    <source>
        <dbReference type="EMBL" id="MER6982910.1"/>
    </source>
</evidence>
<dbReference type="EMBL" id="JBEPCU010001182">
    <property type="protein sequence ID" value="MER6982910.1"/>
    <property type="molecule type" value="Genomic_DNA"/>
</dbReference>
<dbReference type="GO" id="GO:0032259">
    <property type="term" value="P:methylation"/>
    <property type="evidence" value="ECO:0007669"/>
    <property type="project" value="UniProtKB-KW"/>
</dbReference>
<name>A0ABV1WFF9_9ACTN</name>
<dbReference type="SUPFAM" id="SSF53335">
    <property type="entry name" value="S-adenosyl-L-methionine-dependent methyltransferases"/>
    <property type="match status" value="1"/>
</dbReference>
<protein>
    <submittedName>
        <fullName evidence="1">Class I SAM-dependent methyltransferase</fullName>
        <ecNumber evidence="1">2.1.1.-</ecNumber>
    </submittedName>
</protein>
<accession>A0ABV1WFF9</accession>
<feature type="non-terminal residue" evidence="1">
    <location>
        <position position="68"/>
    </location>
</feature>
<gene>
    <name evidence="1" type="ORF">ABT317_39595</name>
</gene>
<evidence type="ECO:0000313" key="2">
    <source>
        <dbReference type="Proteomes" id="UP001458415"/>
    </source>
</evidence>
<sequence length="68" mass="7123">MRHATGEQTPGTSGYDAELRRHNDVLRQAVGVQLHDHVLDIGCGAGQTTRQAARTARAGSALGIDVSA</sequence>
<organism evidence="1 2">
    <name type="scientific">Streptomyces carpinensis</name>
    <dbReference type="NCBI Taxonomy" id="66369"/>
    <lineage>
        <taxon>Bacteria</taxon>
        <taxon>Bacillati</taxon>
        <taxon>Actinomycetota</taxon>
        <taxon>Actinomycetes</taxon>
        <taxon>Kitasatosporales</taxon>
        <taxon>Streptomycetaceae</taxon>
        <taxon>Streptomyces</taxon>
    </lineage>
</organism>
<dbReference type="EC" id="2.1.1.-" evidence="1"/>
<keyword evidence="2" id="KW-1185">Reference proteome</keyword>
<dbReference type="Proteomes" id="UP001458415">
    <property type="component" value="Unassembled WGS sequence"/>
</dbReference>
<dbReference type="Gene3D" id="3.40.50.150">
    <property type="entry name" value="Vaccinia Virus protein VP39"/>
    <property type="match status" value="1"/>
</dbReference>
<proteinExistence type="predicted"/>
<comment type="caution">
    <text evidence="1">The sequence shown here is derived from an EMBL/GenBank/DDBJ whole genome shotgun (WGS) entry which is preliminary data.</text>
</comment>
<keyword evidence="1" id="KW-0489">Methyltransferase</keyword>
<dbReference type="GO" id="GO:0008168">
    <property type="term" value="F:methyltransferase activity"/>
    <property type="evidence" value="ECO:0007669"/>
    <property type="project" value="UniProtKB-KW"/>
</dbReference>
<reference evidence="1 2" key="1">
    <citation type="submission" date="2024-06" db="EMBL/GenBank/DDBJ databases">
        <title>The Natural Products Discovery Center: Release of the First 8490 Sequenced Strains for Exploring Actinobacteria Biosynthetic Diversity.</title>
        <authorList>
            <person name="Kalkreuter E."/>
            <person name="Kautsar S.A."/>
            <person name="Yang D."/>
            <person name="Bader C.D."/>
            <person name="Teijaro C.N."/>
            <person name="Fluegel L."/>
            <person name="Davis C.M."/>
            <person name="Simpson J.R."/>
            <person name="Lauterbach L."/>
            <person name="Steele A.D."/>
            <person name="Gui C."/>
            <person name="Meng S."/>
            <person name="Li G."/>
            <person name="Viehrig K."/>
            <person name="Ye F."/>
            <person name="Su P."/>
            <person name="Kiefer A.F."/>
            <person name="Nichols A."/>
            <person name="Cepeda A.J."/>
            <person name="Yan W."/>
            <person name="Fan B."/>
            <person name="Jiang Y."/>
            <person name="Adhikari A."/>
            <person name="Zheng C.-J."/>
            <person name="Schuster L."/>
            <person name="Cowan T.M."/>
            <person name="Smanski M.J."/>
            <person name="Chevrette M.G."/>
            <person name="De Carvalho L.P.S."/>
            <person name="Shen B."/>
        </authorList>
    </citation>
    <scope>NUCLEOTIDE SEQUENCE [LARGE SCALE GENOMIC DNA]</scope>
    <source>
        <strain evidence="1 2">NPDC000634</strain>
    </source>
</reference>